<dbReference type="Pfam" id="PF21936">
    <property type="entry name" value="Pcf11_C"/>
    <property type="match status" value="1"/>
</dbReference>
<organism evidence="3 4">
    <name type="scientific">Austropuccinia psidii MF-1</name>
    <dbReference type="NCBI Taxonomy" id="1389203"/>
    <lineage>
        <taxon>Eukaryota</taxon>
        <taxon>Fungi</taxon>
        <taxon>Dikarya</taxon>
        <taxon>Basidiomycota</taxon>
        <taxon>Pucciniomycotina</taxon>
        <taxon>Pucciniomycetes</taxon>
        <taxon>Pucciniales</taxon>
        <taxon>Sphaerophragmiaceae</taxon>
        <taxon>Austropuccinia</taxon>
    </lineage>
</organism>
<gene>
    <name evidence="3" type="ORF">O181_082870</name>
</gene>
<dbReference type="Gene3D" id="1.25.40.90">
    <property type="match status" value="1"/>
</dbReference>
<sequence length="792" mass="88185">MHILSTSPITNQMGALNPSTYQNPSYLSNLGQSSLPIMQGLPHPPPSIGYDVNEFRRFFTHGLSQLKHNNKYIINDLTTLASVYHHRMSVCIVKDIEQHIRESHPAHRLIGFYVLDSICKNLGHPFPELFKPFIERLFLTAYRDVEEADPTTKVKFEELLGTWKTGSIKQSELFGAEVQRRIEDGVFGSWRRSRDLINSQAFLNGLKQQPAIATPDEKASILYDLRRILSERGRLAASYPNDTGNLAQMATLQQLEQLVANQQLTINQVEDIRQQLQPLKPSSPPPAQIEYVAPQTVVQASMHSAPTPFSQPVPSLTDPLTDPTSLANLTRLLEANPGLFTQAASQPFPSQALTIQQLPVNPQFLESINQQVCQVLPQNLVQPAPSLLPSSCQPLGTPNLYDSQQLAAALASLNAHTPNDVVSDVPSRERSSEIAHAHSPAPSTLSNSEGIVVNTHPDPAIVEYENLLAKLPIQLQSASINRMKPEEIADVIYSRIPQFCRQDGSRFLYGKTGDQRASQQLDRHFRLQRQVRELGQRAQQRMWSQLESSWLESHDFGTSNMEDAFQGNRADDNSNTKEKRAKALQENSLSELKNKSVVRPSSPGLASRPCPICREPFETRFDEEEDEFYWMNAIEPTKETGKRAVYHATCHYETMRNKARIKIKNELAENRLKRKSVGAGAVGKDQRRGGKVHSQVVNSKPETTPASAVDDNCLLQVDDAFLGGNAVPNIKIDPDSPPRSTIVVKAESPIGEGYLRKRKSSPVVTEVHNIVALLANELPSSEVHSGKKAKLS</sequence>
<proteinExistence type="predicted"/>
<accession>A0A9Q3FSQ5</accession>
<evidence type="ECO:0000256" key="1">
    <source>
        <dbReference type="SAM" id="MobiDB-lite"/>
    </source>
</evidence>
<evidence type="ECO:0000313" key="3">
    <source>
        <dbReference type="EMBL" id="MBW0543155.1"/>
    </source>
</evidence>
<dbReference type="Pfam" id="PF04818">
    <property type="entry name" value="CID"/>
    <property type="match status" value="1"/>
</dbReference>
<dbReference type="PANTHER" id="PTHR15921">
    <property type="entry name" value="PRE-MRNA CLEAVAGE COMPLEX II"/>
    <property type="match status" value="1"/>
</dbReference>
<dbReference type="PANTHER" id="PTHR15921:SF3">
    <property type="entry name" value="PRE-MRNA CLEAVAGE COMPLEX 2 PROTEIN PCF11"/>
    <property type="match status" value="1"/>
</dbReference>
<dbReference type="FunFam" id="1.25.40.90:FF:000016">
    <property type="entry name" value="mRNA cleavage factor complex component Pcf11"/>
    <property type="match status" value="1"/>
</dbReference>
<reference evidence="3" key="1">
    <citation type="submission" date="2021-03" db="EMBL/GenBank/DDBJ databases">
        <title>Draft genome sequence of rust myrtle Austropuccinia psidii MF-1, a brazilian biotype.</title>
        <authorList>
            <person name="Quecine M.C."/>
            <person name="Pachon D.M.R."/>
            <person name="Bonatelli M.L."/>
            <person name="Correr F.H."/>
            <person name="Franceschini L.M."/>
            <person name="Leite T.F."/>
            <person name="Margarido G.R.A."/>
            <person name="Almeida C.A."/>
            <person name="Ferrarezi J.A."/>
            <person name="Labate C.A."/>
        </authorList>
    </citation>
    <scope>NUCLEOTIDE SEQUENCE</scope>
    <source>
        <strain evidence="3">MF-1</strain>
    </source>
</reference>
<dbReference type="PROSITE" id="PS51391">
    <property type="entry name" value="CID"/>
    <property type="match status" value="1"/>
</dbReference>
<dbReference type="InterPro" id="IPR006569">
    <property type="entry name" value="CID_dom"/>
</dbReference>
<dbReference type="GO" id="GO:0003729">
    <property type="term" value="F:mRNA binding"/>
    <property type="evidence" value="ECO:0007669"/>
    <property type="project" value="InterPro"/>
</dbReference>
<feature type="region of interest" description="Disordered" evidence="1">
    <location>
        <begin position="557"/>
        <end position="588"/>
    </location>
</feature>
<comment type="caution">
    <text evidence="3">The sequence shown here is derived from an EMBL/GenBank/DDBJ whole genome shotgun (WGS) entry which is preliminary data.</text>
</comment>
<dbReference type="SUPFAM" id="SSF48464">
    <property type="entry name" value="ENTH/VHS domain"/>
    <property type="match status" value="1"/>
</dbReference>
<feature type="region of interest" description="Disordered" evidence="1">
    <location>
        <begin position="678"/>
        <end position="707"/>
    </location>
</feature>
<dbReference type="InterPro" id="IPR008942">
    <property type="entry name" value="ENTH_VHS"/>
</dbReference>
<dbReference type="InterPro" id="IPR047415">
    <property type="entry name" value="Pcf11_CID"/>
</dbReference>
<dbReference type="GO" id="GO:0005737">
    <property type="term" value="C:cytoplasm"/>
    <property type="evidence" value="ECO:0007669"/>
    <property type="project" value="TreeGrafter"/>
</dbReference>
<name>A0A9Q3FSQ5_9BASI</name>
<dbReference type="InterPro" id="IPR045154">
    <property type="entry name" value="PCF11-like"/>
</dbReference>
<feature type="region of interest" description="Disordered" evidence="1">
    <location>
        <begin position="419"/>
        <end position="450"/>
    </location>
</feature>
<dbReference type="GO" id="GO:0000993">
    <property type="term" value="F:RNA polymerase II complex binding"/>
    <property type="evidence" value="ECO:0007669"/>
    <property type="project" value="InterPro"/>
</dbReference>
<dbReference type="GO" id="GO:0005849">
    <property type="term" value="C:mRNA cleavage factor complex"/>
    <property type="evidence" value="ECO:0007669"/>
    <property type="project" value="TreeGrafter"/>
</dbReference>
<dbReference type="CDD" id="cd16982">
    <property type="entry name" value="CID_Pcf11"/>
    <property type="match status" value="1"/>
</dbReference>
<dbReference type="GO" id="GO:0031124">
    <property type="term" value="P:mRNA 3'-end processing"/>
    <property type="evidence" value="ECO:0007669"/>
    <property type="project" value="InterPro"/>
</dbReference>
<dbReference type="OrthoDB" id="2129491at2759"/>
<feature type="compositionally biased region" description="Basic and acidic residues" evidence="1">
    <location>
        <begin position="569"/>
        <end position="583"/>
    </location>
</feature>
<dbReference type="InterPro" id="IPR054127">
    <property type="entry name" value="Pcf11_C"/>
</dbReference>
<keyword evidence="4" id="KW-1185">Reference proteome</keyword>
<dbReference type="GO" id="GO:0006369">
    <property type="term" value="P:termination of RNA polymerase II transcription"/>
    <property type="evidence" value="ECO:0007669"/>
    <property type="project" value="InterPro"/>
</dbReference>
<feature type="compositionally biased region" description="Polar residues" evidence="1">
    <location>
        <begin position="695"/>
        <end position="706"/>
    </location>
</feature>
<dbReference type="AlphaFoldDB" id="A0A9Q3FSQ5"/>
<dbReference type="Proteomes" id="UP000765509">
    <property type="component" value="Unassembled WGS sequence"/>
</dbReference>
<feature type="domain" description="CID" evidence="2">
    <location>
        <begin position="51"/>
        <end position="190"/>
    </location>
</feature>
<evidence type="ECO:0000259" key="2">
    <source>
        <dbReference type="PROSITE" id="PS51391"/>
    </source>
</evidence>
<dbReference type="SMART" id="SM00582">
    <property type="entry name" value="RPR"/>
    <property type="match status" value="1"/>
</dbReference>
<evidence type="ECO:0000313" key="4">
    <source>
        <dbReference type="Proteomes" id="UP000765509"/>
    </source>
</evidence>
<protein>
    <recommendedName>
        <fullName evidence="2">CID domain-containing protein</fullName>
    </recommendedName>
</protein>
<feature type="compositionally biased region" description="Basic and acidic residues" evidence="1">
    <location>
        <begin position="426"/>
        <end position="436"/>
    </location>
</feature>
<dbReference type="EMBL" id="AVOT02047885">
    <property type="protein sequence ID" value="MBW0543155.1"/>
    <property type="molecule type" value="Genomic_DNA"/>
</dbReference>